<dbReference type="PANTHER" id="PTHR43592:SF15">
    <property type="entry name" value="CAAX AMINO TERMINAL PROTEASE FAMILY PROTEIN"/>
    <property type="match status" value="1"/>
</dbReference>
<feature type="transmembrane region" description="Helical" evidence="1">
    <location>
        <begin position="110"/>
        <end position="132"/>
    </location>
</feature>
<evidence type="ECO:0000313" key="4">
    <source>
        <dbReference type="Proteomes" id="UP000243255"/>
    </source>
</evidence>
<dbReference type="EMBL" id="FQWX01000017">
    <property type="protein sequence ID" value="SHH07023.1"/>
    <property type="molecule type" value="Genomic_DNA"/>
</dbReference>
<accession>A0A1M5Q0K5</accession>
<dbReference type="STRING" id="1121321.SAMN04488530_11725"/>
<dbReference type="PANTHER" id="PTHR43592">
    <property type="entry name" value="CAAX AMINO TERMINAL PROTEASE"/>
    <property type="match status" value="1"/>
</dbReference>
<dbReference type="OrthoDB" id="1750919at2"/>
<name>A0A1M5Q0K5_9FIRM</name>
<keyword evidence="1" id="KW-0472">Membrane</keyword>
<dbReference type="GO" id="GO:0080120">
    <property type="term" value="P:CAAX-box protein maturation"/>
    <property type="evidence" value="ECO:0007669"/>
    <property type="project" value="UniProtKB-ARBA"/>
</dbReference>
<dbReference type="RefSeq" id="WP_073126288.1">
    <property type="nucleotide sequence ID" value="NZ_BAABCH010000096.1"/>
</dbReference>
<protein>
    <recommendedName>
        <fullName evidence="2">CAAX prenyl protease 2/Lysostaphin resistance protein A-like domain-containing protein</fullName>
    </recommendedName>
</protein>
<keyword evidence="4" id="KW-1185">Reference proteome</keyword>
<feature type="transmembrane region" description="Helical" evidence="1">
    <location>
        <begin position="159"/>
        <end position="179"/>
    </location>
</feature>
<feature type="transmembrane region" description="Helical" evidence="1">
    <location>
        <begin position="191"/>
        <end position="222"/>
    </location>
</feature>
<keyword evidence="1" id="KW-0812">Transmembrane</keyword>
<evidence type="ECO:0000259" key="2">
    <source>
        <dbReference type="Pfam" id="PF02517"/>
    </source>
</evidence>
<organism evidence="3 4">
    <name type="scientific">Asaccharospora irregularis DSM 2635</name>
    <dbReference type="NCBI Taxonomy" id="1121321"/>
    <lineage>
        <taxon>Bacteria</taxon>
        <taxon>Bacillati</taxon>
        <taxon>Bacillota</taxon>
        <taxon>Clostridia</taxon>
        <taxon>Peptostreptococcales</taxon>
        <taxon>Peptostreptococcaceae</taxon>
        <taxon>Asaccharospora</taxon>
    </lineage>
</organism>
<proteinExistence type="predicted"/>
<dbReference type="InterPro" id="IPR003675">
    <property type="entry name" value="Rce1/LyrA-like_dom"/>
</dbReference>
<feature type="domain" description="CAAX prenyl protease 2/Lysostaphin resistance protein A-like" evidence="2">
    <location>
        <begin position="155"/>
        <end position="241"/>
    </location>
</feature>
<feature type="transmembrane region" description="Helical" evidence="1">
    <location>
        <begin position="24"/>
        <end position="48"/>
    </location>
</feature>
<feature type="transmembrane region" description="Helical" evidence="1">
    <location>
        <begin position="68"/>
        <end position="89"/>
    </location>
</feature>
<gene>
    <name evidence="3" type="ORF">SAMN04488530_11725</name>
</gene>
<dbReference type="GO" id="GO:0004175">
    <property type="term" value="F:endopeptidase activity"/>
    <property type="evidence" value="ECO:0007669"/>
    <property type="project" value="UniProtKB-ARBA"/>
</dbReference>
<dbReference type="AlphaFoldDB" id="A0A1M5Q0K5"/>
<reference evidence="4" key="1">
    <citation type="submission" date="2016-11" db="EMBL/GenBank/DDBJ databases">
        <authorList>
            <person name="Varghese N."/>
            <person name="Submissions S."/>
        </authorList>
    </citation>
    <scope>NUCLEOTIDE SEQUENCE [LARGE SCALE GENOMIC DNA]</scope>
    <source>
        <strain evidence="4">DSM 2635</strain>
    </source>
</reference>
<feature type="transmembrane region" description="Helical" evidence="1">
    <location>
        <begin position="255"/>
        <end position="276"/>
    </location>
</feature>
<feature type="transmembrane region" description="Helical" evidence="1">
    <location>
        <begin position="297"/>
        <end position="321"/>
    </location>
</feature>
<keyword evidence="1" id="KW-1133">Transmembrane helix</keyword>
<dbReference type="Pfam" id="PF02517">
    <property type="entry name" value="Rce1-like"/>
    <property type="match status" value="1"/>
</dbReference>
<sequence>MQEELALEQKKEIKKDMNSLGKAIMLYTVSLFGVFIVISIGVSISIAMKYSNNEKLVEKMTEEVVNNLANNGWSYILSVVVGLIFIYIYRKNKLFTEDLTETNKKMDLKTFITMFVILMAPQFIAVILQVLLESGLNSIGFSIMGQIEEATSGSQTFSMFLYVAFVGPIIEEVVFRGAVLGSLKKYGKGFAIIISAVLFGIMHANLIQSIFAIIIGLVLGYVRTEYSIKWAILLHTINNLISEVMSYMSYGGNDFLETLISGGLSAFIFALSLLILNSKKEELKNYIKINKPVKKSCSYALTRFWILAFILLNTLIAIGGIEKI</sequence>
<dbReference type="Proteomes" id="UP000243255">
    <property type="component" value="Unassembled WGS sequence"/>
</dbReference>
<evidence type="ECO:0000256" key="1">
    <source>
        <dbReference type="SAM" id="Phobius"/>
    </source>
</evidence>
<evidence type="ECO:0000313" key="3">
    <source>
        <dbReference type="EMBL" id="SHH07023.1"/>
    </source>
</evidence>